<evidence type="ECO:0000256" key="1">
    <source>
        <dbReference type="SAM" id="Phobius"/>
    </source>
</evidence>
<feature type="transmembrane region" description="Helical" evidence="1">
    <location>
        <begin position="12"/>
        <end position="31"/>
    </location>
</feature>
<accession>A0A0D5CI02</accession>
<feature type="transmembrane region" description="Helical" evidence="1">
    <location>
        <begin position="38"/>
        <end position="56"/>
    </location>
</feature>
<dbReference type="EMBL" id="CP011043">
    <property type="protein sequence ID" value="AJW79273.1"/>
    <property type="molecule type" value="Genomic_DNA"/>
</dbReference>
<dbReference type="RefSeq" id="WP_045528427.1">
    <property type="nucleotide sequence ID" value="NZ_CP011043.1"/>
</dbReference>
<dbReference type="PATRIC" id="fig|33014.5.peg.1900"/>
<sequence>MITAGSPAEVAAWVVLCVLATASLVLALLAVRSPGTGTVAGSAAALGAAVVLGLALEGLASPLVVGYLGLVAVVLAVLGGGSASTVVLALATRGSVPPGAYGGILVPPRGHEDDPSAIRRPTREVLRGGATIGMLERLAVVAVILAGYPEALAVVIAIKGVGRFSELGEAAEARERFIIGTLVSWLWAATCAAVVLVAR</sequence>
<proteinExistence type="predicted"/>
<feature type="transmembrane region" description="Helical" evidence="1">
    <location>
        <begin position="138"/>
        <end position="158"/>
    </location>
</feature>
<gene>
    <name evidence="2" type="ORF">VO01_09205</name>
</gene>
<feature type="transmembrane region" description="Helical" evidence="1">
    <location>
        <begin position="178"/>
        <end position="198"/>
    </location>
</feature>
<name>A0A0D5CI02_9MICO</name>
<keyword evidence="1" id="KW-1133">Transmembrane helix</keyword>
<reference evidence="2 3" key="1">
    <citation type="journal article" date="2015" name="Genome Announc.">
        <title>Complete Genome Sequence of Clavibacter michiganensis subsp. insidiosus R1-1 Using PacBio Single-Molecule Real-Time Technology.</title>
        <authorList>
            <person name="Lu Y."/>
            <person name="Samac D.A."/>
            <person name="Glazebrook J."/>
            <person name="Ishimaru C.A."/>
        </authorList>
    </citation>
    <scope>NUCLEOTIDE SEQUENCE [LARGE SCALE GENOMIC DNA]</scope>
    <source>
        <strain evidence="2 3">R1-1</strain>
    </source>
</reference>
<evidence type="ECO:0000313" key="2">
    <source>
        <dbReference type="EMBL" id="AJW79273.1"/>
    </source>
</evidence>
<keyword evidence="1" id="KW-0812">Transmembrane</keyword>
<protein>
    <submittedName>
        <fullName evidence="2">Uncharacterized protein</fullName>
    </submittedName>
</protein>
<dbReference type="Proteomes" id="UP000032604">
    <property type="component" value="Chromosome"/>
</dbReference>
<feature type="transmembrane region" description="Helical" evidence="1">
    <location>
        <begin position="68"/>
        <end position="91"/>
    </location>
</feature>
<keyword evidence="1" id="KW-0472">Membrane</keyword>
<dbReference type="KEGG" id="cmh:VO01_09205"/>
<dbReference type="AlphaFoldDB" id="A0A0D5CI02"/>
<evidence type="ECO:0000313" key="3">
    <source>
        <dbReference type="Proteomes" id="UP000032604"/>
    </source>
</evidence>
<dbReference type="HOGENOM" id="CLU_117983_0_0_11"/>
<dbReference type="OrthoDB" id="3388334at2"/>
<organism evidence="2 3">
    <name type="scientific">Clavibacter michiganensis subsp. insidiosus</name>
    <dbReference type="NCBI Taxonomy" id="33014"/>
    <lineage>
        <taxon>Bacteria</taxon>
        <taxon>Bacillati</taxon>
        <taxon>Actinomycetota</taxon>
        <taxon>Actinomycetes</taxon>
        <taxon>Micrococcales</taxon>
        <taxon>Microbacteriaceae</taxon>
        <taxon>Clavibacter</taxon>
    </lineage>
</organism>